<dbReference type="Gene3D" id="1.10.10.60">
    <property type="entry name" value="Homeodomain-like"/>
    <property type="match status" value="1"/>
</dbReference>
<evidence type="ECO:0000256" key="2">
    <source>
        <dbReference type="ARBA" id="ARBA00023125"/>
    </source>
</evidence>
<feature type="region of interest" description="Disordered" evidence="4">
    <location>
        <begin position="1"/>
        <end position="30"/>
    </location>
</feature>
<sequence>MLVNPHAGRGIDMSDAIPPEAPHVATTDTPVPNWGRLVRSDFGTAAWNRRNAGEISQSIPHHLVLLSFKPFSNRESRLGGTRIRTASAASGCCEIVPAGADYWARWHEPKEVAAFSLSQKWLDDLAQSDLDLPAATVVADALPVVDRRVGLLGGMLRDELRSGTHGTMASLELDSLLNLLGIHLIRQYGVARPQKDLGGLSDRQFRQVRDHMQAHLTDGVRLDALAALVELSSSQMLRSFRRRTGTSPHQYFTRLRLDQARALIVNGRLPLAEIALNCGFSSQSHLTAIMRREDGLTPGALRV</sequence>
<proteinExistence type="predicted"/>
<evidence type="ECO:0000259" key="5">
    <source>
        <dbReference type="PROSITE" id="PS01124"/>
    </source>
</evidence>
<name>A0ABY8IEA8_9HYPH</name>
<dbReference type="InterPro" id="IPR009057">
    <property type="entry name" value="Homeodomain-like_sf"/>
</dbReference>
<dbReference type="PANTHER" id="PTHR46796">
    <property type="entry name" value="HTH-TYPE TRANSCRIPTIONAL ACTIVATOR RHAS-RELATED"/>
    <property type="match status" value="1"/>
</dbReference>
<evidence type="ECO:0000313" key="6">
    <source>
        <dbReference type="EMBL" id="WFS21932.1"/>
    </source>
</evidence>
<dbReference type="PROSITE" id="PS01124">
    <property type="entry name" value="HTH_ARAC_FAMILY_2"/>
    <property type="match status" value="1"/>
</dbReference>
<evidence type="ECO:0000313" key="7">
    <source>
        <dbReference type="Proteomes" id="UP000318939"/>
    </source>
</evidence>
<dbReference type="Proteomes" id="UP000318939">
    <property type="component" value="Chromosome"/>
</dbReference>
<evidence type="ECO:0000256" key="3">
    <source>
        <dbReference type="ARBA" id="ARBA00023163"/>
    </source>
</evidence>
<dbReference type="SMART" id="SM00342">
    <property type="entry name" value="HTH_ARAC"/>
    <property type="match status" value="1"/>
</dbReference>
<accession>A0ABY8IEA8</accession>
<dbReference type="PANTHER" id="PTHR46796:SF6">
    <property type="entry name" value="ARAC SUBFAMILY"/>
    <property type="match status" value="1"/>
</dbReference>
<gene>
    <name evidence="6" type="ORF">PR018_12205</name>
</gene>
<dbReference type="EMBL" id="CP117267">
    <property type="protein sequence ID" value="WFS21932.1"/>
    <property type="molecule type" value="Genomic_DNA"/>
</dbReference>
<organism evidence="6 7">
    <name type="scientific">Rhizobium rhododendri</name>
    <dbReference type="NCBI Taxonomy" id="2506430"/>
    <lineage>
        <taxon>Bacteria</taxon>
        <taxon>Pseudomonadati</taxon>
        <taxon>Pseudomonadota</taxon>
        <taxon>Alphaproteobacteria</taxon>
        <taxon>Hyphomicrobiales</taxon>
        <taxon>Rhizobiaceae</taxon>
        <taxon>Rhizobium/Agrobacterium group</taxon>
        <taxon>Rhizobium</taxon>
    </lineage>
</organism>
<reference evidence="6" key="1">
    <citation type="journal article" date="2019" name="Phytopathology">
        <title>A Novel Group of Rhizobium tumorigenes-Like Agrobacteria Associated with Crown Gall Disease of Rhododendron and Blueberry.</title>
        <authorList>
            <person name="Kuzmanovic N."/>
            <person name="Behrens P."/>
            <person name="Idczak E."/>
            <person name="Wagner S."/>
            <person name="Gotz M."/>
            <person name="Sproer C."/>
            <person name="Bunk B."/>
            <person name="Overmann J."/>
            <person name="Smalla K."/>
        </authorList>
    </citation>
    <scope>NUCLEOTIDE SEQUENCE</scope>
    <source>
        <strain evidence="6">Rho-6.2</strain>
    </source>
</reference>
<keyword evidence="1" id="KW-0805">Transcription regulation</keyword>
<dbReference type="SUPFAM" id="SSF46689">
    <property type="entry name" value="Homeodomain-like"/>
    <property type="match status" value="2"/>
</dbReference>
<keyword evidence="2" id="KW-0238">DNA-binding</keyword>
<protein>
    <submittedName>
        <fullName evidence="6">AraC family transcriptional regulator</fullName>
    </submittedName>
</protein>
<evidence type="ECO:0000256" key="4">
    <source>
        <dbReference type="SAM" id="MobiDB-lite"/>
    </source>
</evidence>
<dbReference type="InterPro" id="IPR018060">
    <property type="entry name" value="HTH_AraC"/>
</dbReference>
<evidence type="ECO:0000256" key="1">
    <source>
        <dbReference type="ARBA" id="ARBA00023015"/>
    </source>
</evidence>
<dbReference type="RefSeq" id="WP_142830513.1">
    <property type="nucleotide sequence ID" value="NZ_CP117267.1"/>
</dbReference>
<keyword evidence="3" id="KW-0804">Transcription</keyword>
<reference evidence="6" key="2">
    <citation type="journal article" date="2023" name="MicrobiologyOpen">
        <title>Genomics of the tumorigenes clade of the family Rhizobiaceae and description of Rhizobium rhododendri sp. nov.</title>
        <authorList>
            <person name="Kuzmanovic N."/>
            <person name="diCenzo G.C."/>
            <person name="Bunk B."/>
            <person name="Sproeer C."/>
            <person name="Fruehling A."/>
            <person name="Neumann-Schaal M."/>
            <person name="Overmann J."/>
            <person name="Smalla K."/>
        </authorList>
    </citation>
    <scope>NUCLEOTIDE SEQUENCE</scope>
    <source>
        <strain evidence="6">Rho-6.2</strain>
    </source>
</reference>
<feature type="domain" description="HTH araC/xylS-type" evidence="5">
    <location>
        <begin position="206"/>
        <end position="303"/>
    </location>
</feature>
<dbReference type="Pfam" id="PF12833">
    <property type="entry name" value="HTH_18"/>
    <property type="match status" value="1"/>
</dbReference>
<keyword evidence="7" id="KW-1185">Reference proteome</keyword>
<dbReference type="InterPro" id="IPR050204">
    <property type="entry name" value="AraC_XylS_family_regulators"/>
</dbReference>